<evidence type="ECO:0000259" key="3">
    <source>
        <dbReference type="Pfam" id="PF00931"/>
    </source>
</evidence>
<proteinExistence type="predicted"/>
<dbReference type="AlphaFoldDB" id="A0AAE1J001"/>
<protein>
    <recommendedName>
        <fullName evidence="3">NB-ARC domain-containing protein</fullName>
    </recommendedName>
</protein>
<dbReference type="InterPro" id="IPR050905">
    <property type="entry name" value="Plant_NBS-LRR"/>
</dbReference>
<evidence type="ECO:0000313" key="4">
    <source>
        <dbReference type="EMBL" id="KAK4259513.1"/>
    </source>
</evidence>
<dbReference type="InterPro" id="IPR002182">
    <property type="entry name" value="NB-ARC"/>
</dbReference>
<dbReference type="EMBL" id="JAWXYG010000011">
    <property type="protein sequence ID" value="KAK4259513.1"/>
    <property type="molecule type" value="Genomic_DNA"/>
</dbReference>
<keyword evidence="5" id="KW-1185">Reference proteome</keyword>
<reference evidence="4" key="1">
    <citation type="submission" date="2023-10" db="EMBL/GenBank/DDBJ databases">
        <title>Chromosome-level genome of the transformable northern wattle, Acacia crassicarpa.</title>
        <authorList>
            <person name="Massaro I."/>
            <person name="Sinha N.R."/>
            <person name="Poethig S."/>
            <person name="Leichty A.R."/>
        </authorList>
    </citation>
    <scope>NUCLEOTIDE SEQUENCE</scope>
    <source>
        <strain evidence="4">Acra3RX</strain>
        <tissue evidence="4">Leaf</tissue>
    </source>
</reference>
<evidence type="ECO:0000313" key="5">
    <source>
        <dbReference type="Proteomes" id="UP001293593"/>
    </source>
</evidence>
<keyword evidence="1" id="KW-0611">Plant defense</keyword>
<dbReference type="PANTHER" id="PTHR33463:SF218">
    <property type="entry name" value="DISEASE RESISTANCE PROTEIN RPS2-LIKE"/>
    <property type="match status" value="1"/>
</dbReference>
<evidence type="ECO:0000256" key="2">
    <source>
        <dbReference type="SAM" id="MobiDB-lite"/>
    </source>
</evidence>
<feature type="domain" description="NB-ARC" evidence="3">
    <location>
        <begin position="118"/>
        <end position="217"/>
    </location>
</feature>
<evidence type="ECO:0000256" key="1">
    <source>
        <dbReference type="ARBA" id="ARBA00022821"/>
    </source>
</evidence>
<organism evidence="4 5">
    <name type="scientific">Acacia crassicarpa</name>
    <name type="common">northern wattle</name>
    <dbReference type="NCBI Taxonomy" id="499986"/>
    <lineage>
        <taxon>Eukaryota</taxon>
        <taxon>Viridiplantae</taxon>
        <taxon>Streptophyta</taxon>
        <taxon>Embryophyta</taxon>
        <taxon>Tracheophyta</taxon>
        <taxon>Spermatophyta</taxon>
        <taxon>Magnoliopsida</taxon>
        <taxon>eudicotyledons</taxon>
        <taxon>Gunneridae</taxon>
        <taxon>Pentapetalae</taxon>
        <taxon>rosids</taxon>
        <taxon>fabids</taxon>
        <taxon>Fabales</taxon>
        <taxon>Fabaceae</taxon>
        <taxon>Caesalpinioideae</taxon>
        <taxon>mimosoid clade</taxon>
        <taxon>Acacieae</taxon>
        <taxon>Acacia</taxon>
    </lineage>
</organism>
<accession>A0AAE1J001</accession>
<dbReference type="GO" id="GO:0043531">
    <property type="term" value="F:ADP binding"/>
    <property type="evidence" value="ECO:0007669"/>
    <property type="project" value="InterPro"/>
</dbReference>
<dbReference type="PANTHER" id="PTHR33463">
    <property type="entry name" value="NB-ARC DOMAIN-CONTAINING PROTEIN-RELATED"/>
    <property type="match status" value="1"/>
</dbReference>
<dbReference type="Proteomes" id="UP001293593">
    <property type="component" value="Unassembled WGS sequence"/>
</dbReference>
<feature type="region of interest" description="Disordered" evidence="2">
    <location>
        <begin position="47"/>
        <end position="67"/>
    </location>
</feature>
<comment type="caution">
    <text evidence="4">The sequence shown here is derived from an EMBL/GenBank/DDBJ whole genome shotgun (WGS) entry which is preliminary data.</text>
</comment>
<name>A0AAE1J001_9FABA</name>
<dbReference type="Pfam" id="PF00931">
    <property type="entry name" value="NB-ARC"/>
    <property type="match status" value="1"/>
</dbReference>
<gene>
    <name evidence="4" type="ORF">QN277_005837</name>
</gene>
<sequence length="218" mass="24783">MNFLGLLLIDLLEQASMIIGLAAISHCLLHHFLTSSKFDIRKTQFEDEKRNQDDSEPPLGAVALPEKSRKNELLHTQNAVDALEWRNPILGDVMQALADPNTHLFGVYDSDDVIKERLREIVYRKVQRDKMFGKVVRPPIPKKPELRKIQKDIARELGLTFKNGSEHKRADELTQTIKKEQSILIVLCGDVYKEFNLSKVGIPYGADHEGCKVLLITS</sequence>